<name>A0A4Y2BTG6_ARAVE</name>
<organism evidence="1 2">
    <name type="scientific">Araneus ventricosus</name>
    <name type="common">Orbweaver spider</name>
    <name type="synonym">Epeira ventricosa</name>
    <dbReference type="NCBI Taxonomy" id="182803"/>
    <lineage>
        <taxon>Eukaryota</taxon>
        <taxon>Metazoa</taxon>
        <taxon>Ecdysozoa</taxon>
        <taxon>Arthropoda</taxon>
        <taxon>Chelicerata</taxon>
        <taxon>Arachnida</taxon>
        <taxon>Araneae</taxon>
        <taxon>Araneomorphae</taxon>
        <taxon>Entelegynae</taxon>
        <taxon>Araneoidea</taxon>
        <taxon>Araneidae</taxon>
        <taxon>Araneus</taxon>
    </lineage>
</organism>
<evidence type="ECO:0000313" key="2">
    <source>
        <dbReference type="Proteomes" id="UP000499080"/>
    </source>
</evidence>
<evidence type="ECO:0000313" key="1">
    <source>
        <dbReference type="EMBL" id="GBL95502.1"/>
    </source>
</evidence>
<keyword evidence="2" id="KW-1185">Reference proteome</keyword>
<protein>
    <submittedName>
        <fullName evidence="1">Uncharacterized protein</fullName>
    </submittedName>
</protein>
<accession>A0A4Y2BTG6</accession>
<sequence>MDGFLLSRTQRENIVIIQQFFHEIFMNLHVSDLPELKNTNFGIMSNTITRKRNELDEWNLVNGFDTKIVDLCQILDKICLRSVCLFTRPCAFEQSNSKTQRPRWMEFGLVFYRKNHGSL</sequence>
<proteinExistence type="predicted"/>
<dbReference type="EMBL" id="BGPR01000112">
    <property type="protein sequence ID" value="GBL95502.1"/>
    <property type="molecule type" value="Genomic_DNA"/>
</dbReference>
<comment type="caution">
    <text evidence="1">The sequence shown here is derived from an EMBL/GenBank/DDBJ whole genome shotgun (WGS) entry which is preliminary data.</text>
</comment>
<reference evidence="1 2" key="1">
    <citation type="journal article" date="2019" name="Sci. Rep.">
        <title>Orb-weaving spider Araneus ventricosus genome elucidates the spidroin gene catalogue.</title>
        <authorList>
            <person name="Kono N."/>
            <person name="Nakamura H."/>
            <person name="Ohtoshi R."/>
            <person name="Moran D.A.P."/>
            <person name="Shinohara A."/>
            <person name="Yoshida Y."/>
            <person name="Fujiwara M."/>
            <person name="Mori M."/>
            <person name="Tomita M."/>
            <person name="Arakawa K."/>
        </authorList>
    </citation>
    <scope>NUCLEOTIDE SEQUENCE [LARGE SCALE GENOMIC DNA]</scope>
</reference>
<dbReference type="Proteomes" id="UP000499080">
    <property type="component" value="Unassembled WGS sequence"/>
</dbReference>
<dbReference type="AlphaFoldDB" id="A0A4Y2BTG6"/>
<gene>
    <name evidence="1" type="ORF">AVEN_54109_1</name>
</gene>